<accession>A0AA39XTN8</accession>
<sequence>MAGITQVPLLAALYPRPPLFLFEASITCMYAYAAESIFSNLERLPQETGKQPIRQDAAAHLSLTNSPTRLDSRGWGVAIGEWRFIGFVGSERGENGVDWEAGYFRLPETYPCPSRWGRSGNVGNNAAKKPRETPCFSLGGLGFLLSLKLRCPHSLALAFDAMERPPLHCGGDLNATASLPTFGKPIIKPTGGPGGQGQCIWRPGPSPRPRTARRDTW</sequence>
<dbReference type="EMBL" id="JAULSV010000007">
    <property type="protein sequence ID" value="KAK0639222.1"/>
    <property type="molecule type" value="Genomic_DNA"/>
</dbReference>
<keyword evidence="3" id="KW-1185">Reference proteome</keyword>
<evidence type="ECO:0000313" key="2">
    <source>
        <dbReference type="EMBL" id="KAK0639222.1"/>
    </source>
</evidence>
<proteinExistence type="predicted"/>
<evidence type="ECO:0000313" key="3">
    <source>
        <dbReference type="Proteomes" id="UP001174936"/>
    </source>
</evidence>
<gene>
    <name evidence="2" type="ORF">B0T16DRAFT_422672</name>
</gene>
<evidence type="ECO:0000256" key="1">
    <source>
        <dbReference type="SAM" id="MobiDB-lite"/>
    </source>
</evidence>
<feature type="region of interest" description="Disordered" evidence="1">
    <location>
        <begin position="191"/>
        <end position="217"/>
    </location>
</feature>
<name>A0AA39XTN8_9PEZI</name>
<organism evidence="2 3">
    <name type="scientific">Cercophora newfieldiana</name>
    <dbReference type="NCBI Taxonomy" id="92897"/>
    <lineage>
        <taxon>Eukaryota</taxon>
        <taxon>Fungi</taxon>
        <taxon>Dikarya</taxon>
        <taxon>Ascomycota</taxon>
        <taxon>Pezizomycotina</taxon>
        <taxon>Sordariomycetes</taxon>
        <taxon>Sordariomycetidae</taxon>
        <taxon>Sordariales</taxon>
        <taxon>Lasiosphaeriaceae</taxon>
        <taxon>Cercophora</taxon>
    </lineage>
</organism>
<dbReference type="Proteomes" id="UP001174936">
    <property type="component" value="Unassembled WGS sequence"/>
</dbReference>
<reference evidence="2" key="1">
    <citation type="submission" date="2023-06" db="EMBL/GenBank/DDBJ databases">
        <title>Genome-scale phylogeny and comparative genomics of the fungal order Sordariales.</title>
        <authorList>
            <consortium name="Lawrence Berkeley National Laboratory"/>
            <person name="Hensen N."/>
            <person name="Bonometti L."/>
            <person name="Westerberg I."/>
            <person name="Brannstrom I.O."/>
            <person name="Guillou S."/>
            <person name="Cros-Aarteil S."/>
            <person name="Calhoun S."/>
            <person name="Haridas S."/>
            <person name="Kuo A."/>
            <person name="Mondo S."/>
            <person name="Pangilinan J."/>
            <person name="Riley R."/>
            <person name="Labutti K."/>
            <person name="Andreopoulos B."/>
            <person name="Lipzen A."/>
            <person name="Chen C."/>
            <person name="Yanf M."/>
            <person name="Daum C."/>
            <person name="Ng V."/>
            <person name="Clum A."/>
            <person name="Steindorff A."/>
            <person name="Ohm R."/>
            <person name="Martin F."/>
            <person name="Silar P."/>
            <person name="Natvig D."/>
            <person name="Lalanne C."/>
            <person name="Gautier V."/>
            <person name="Ament-Velasquez S.L."/>
            <person name="Kruys A."/>
            <person name="Hutchinson M.I."/>
            <person name="Powell A.J."/>
            <person name="Barry K."/>
            <person name="Miller A.N."/>
            <person name="Grigoriev I.V."/>
            <person name="Debuchy R."/>
            <person name="Gladieux P."/>
            <person name="Thoren M.H."/>
            <person name="Johannesson H."/>
        </authorList>
    </citation>
    <scope>NUCLEOTIDE SEQUENCE</scope>
    <source>
        <strain evidence="2">SMH2532-1</strain>
    </source>
</reference>
<dbReference type="AlphaFoldDB" id="A0AA39XTN8"/>
<comment type="caution">
    <text evidence="2">The sequence shown here is derived from an EMBL/GenBank/DDBJ whole genome shotgun (WGS) entry which is preliminary data.</text>
</comment>
<protein>
    <submittedName>
        <fullName evidence="2">Uncharacterized protein</fullName>
    </submittedName>
</protein>